<sequence length="310" mass="35334">MPDFLKVAREKKAWWFSAFENGHTIASIKRAVDYLQLDKPVILLQNPMAIGAVRSIDHSLFSFDAIDNWLFHPQMTSNHERVEKGYQYVQENADVIFTVSQSLCDFFNSRGKAYWIPNGVDPEFFAPARRSYDGGKITVGYTGKIQDRVDFDLVEQCLKQYPDVDFVFAGPVYSQKGTIDRLDREYSNIRFLGDIQYDKLPFVMKDFDITIIPHKVDSFTASMNPLKLYEYLAAGKPVLSTNVAGTSDISRYVHIAESSHDFVEELGVFVLNVKSGKIDAQLVSNSIPEKFTWSHQSAEIIKLMETVLKN</sequence>
<organism evidence="1 2">
    <name type="scientific">Bifidobacterium amazonense</name>
    <dbReference type="NCBI Taxonomy" id="2809027"/>
    <lineage>
        <taxon>Bacteria</taxon>
        <taxon>Bacillati</taxon>
        <taxon>Actinomycetota</taxon>
        <taxon>Actinomycetes</taxon>
        <taxon>Bifidobacteriales</taxon>
        <taxon>Bifidobacteriaceae</taxon>
        <taxon>Bifidobacterium</taxon>
    </lineage>
</organism>
<dbReference type="GO" id="GO:0016757">
    <property type="term" value="F:glycosyltransferase activity"/>
    <property type="evidence" value="ECO:0007669"/>
    <property type="project" value="UniProtKB-KW"/>
</dbReference>
<dbReference type="Proteomes" id="UP000710815">
    <property type="component" value="Unassembled WGS sequence"/>
</dbReference>
<dbReference type="PANTHER" id="PTHR12526">
    <property type="entry name" value="GLYCOSYLTRANSFERASE"/>
    <property type="match status" value="1"/>
</dbReference>
<dbReference type="Gene3D" id="3.40.50.2000">
    <property type="entry name" value="Glycogen Phosphorylase B"/>
    <property type="match status" value="2"/>
</dbReference>
<reference evidence="1 2" key="2">
    <citation type="journal article" date="2021" name="Syst. Appl. Microbiol.">
        <title>Phylogenetic classification of ten novel species belonging to the genus Bifidobacterium comprising B. phasiani sp. nov., B. pongonis sp. nov., B. saguinibicoloris sp. nov., B. colobi sp. nov., B. simiiventris sp. nov., B. santillanense sp. nov., B. miconis sp. nov., B. amazonense sp. nov., B. pluvialisilvae sp. nov., and B. miconisargentati sp. nov.</title>
        <authorList>
            <person name="Lugli G.A."/>
            <person name="Calvete-Torre I."/>
            <person name="Alessandri G."/>
            <person name="Milani C."/>
            <person name="Turroni F."/>
            <person name="Laiolo P."/>
            <person name="Ossiprandi M.C."/>
            <person name="Margolles A."/>
            <person name="Ruiz L."/>
            <person name="Ventura M."/>
        </authorList>
    </citation>
    <scope>NUCLEOTIDE SEQUENCE [LARGE SCALE GENOMIC DNA]</scope>
    <source>
        <strain evidence="1 2">MA1</strain>
    </source>
</reference>
<evidence type="ECO:0000313" key="2">
    <source>
        <dbReference type="Proteomes" id="UP000710815"/>
    </source>
</evidence>
<dbReference type="PANTHER" id="PTHR12526:SF630">
    <property type="entry name" value="GLYCOSYLTRANSFERASE"/>
    <property type="match status" value="1"/>
</dbReference>
<comment type="caution">
    <text evidence="1">The sequence shown here is derived from an EMBL/GenBank/DDBJ whole genome shotgun (WGS) entry which is preliminary data.</text>
</comment>
<evidence type="ECO:0000313" key="1">
    <source>
        <dbReference type="EMBL" id="MCH9276852.1"/>
    </source>
</evidence>
<keyword evidence="1" id="KW-0808">Transferase</keyword>
<dbReference type="Pfam" id="PF13692">
    <property type="entry name" value="Glyco_trans_1_4"/>
    <property type="match status" value="1"/>
</dbReference>
<dbReference type="EC" id="2.4.-.-" evidence="1"/>
<name>A0ABS9VXL5_9BIFI</name>
<dbReference type="EMBL" id="JAFEJT020000060">
    <property type="protein sequence ID" value="MCH9276852.1"/>
    <property type="molecule type" value="Genomic_DNA"/>
</dbReference>
<accession>A0ABS9VXL5</accession>
<gene>
    <name evidence="1" type="ORF">JS533_011305</name>
</gene>
<dbReference type="SUPFAM" id="SSF53756">
    <property type="entry name" value="UDP-Glycosyltransferase/glycogen phosphorylase"/>
    <property type="match status" value="1"/>
</dbReference>
<keyword evidence="1" id="KW-0328">Glycosyltransferase</keyword>
<protein>
    <submittedName>
        <fullName evidence="1">Glycosyltransferase</fullName>
        <ecNumber evidence="1">2.4.-.-</ecNumber>
    </submittedName>
</protein>
<proteinExistence type="predicted"/>
<reference evidence="1 2" key="1">
    <citation type="journal article" date="2021" name="Environ. Microbiol.">
        <title>Genetic insights into the dark matter of the mammalian gut microbiota through targeted genome reconstruction.</title>
        <authorList>
            <person name="Lugli G.A."/>
            <person name="Alessandri G."/>
            <person name="Milani C."/>
            <person name="Viappiani A."/>
            <person name="Fontana F."/>
            <person name="Tarracchini C."/>
            <person name="Mancabelli L."/>
            <person name="Argentini C."/>
            <person name="Ruiz L."/>
            <person name="Margolles A."/>
            <person name="van Sinderen D."/>
            <person name="Turroni F."/>
            <person name="Ventura M."/>
        </authorList>
    </citation>
    <scope>NUCLEOTIDE SEQUENCE [LARGE SCALE GENOMIC DNA]</scope>
    <source>
        <strain evidence="1 2">MA1</strain>
    </source>
</reference>
<dbReference type="RefSeq" id="WP_241514670.1">
    <property type="nucleotide sequence ID" value="NZ_JAFEJT020000060.1"/>
</dbReference>
<keyword evidence="2" id="KW-1185">Reference proteome</keyword>